<dbReference type="EMBL" id="FONA01000022">
    <property type="protein sequence ID" value="SFE90241.1"/>
    <property type="molecule type" value="Genomic_DNA"/>
</dbReference>
<reference evidence="1 2" key="1">
    <citation type="submission" date="2016-10" db="EMBL/GenBank/DDBJ databases">
        <authorList>
            <person name="de Groot N.N."/>
        </authorList>
    </citation>
    <scope>NUCLEOTIDE SEQUENCE [LARGE SCALE GENOMIC DNA]</scope>
    <source>
        <strain evidence="1 2">DSM 19012</strain>
    </source>
</reference>
<evidence type="ECO:0000313" key="1">
    <source>
        <dbReference type="EMBL" id="SFE90241.1"/>
    </source>
</evidence>
<protein>
    <recommendedName>
        <fullName evidence="3">HEAT repeat-containing protein</fullName>
    </recommendedName>
</protein>
<gene>
    <name evidence="1" type="ORF">SAMN05444380_12217</name>
</gene>
<keyword evidence="2" id="KW-1185">Reference proteome</keyword>
<evidence type="ECO:0008006" key="3">
    <source>
        <dbReference type="Google" id="ProtNLM"/>
    </source>
</evidence>
<dbReference type="SUPFAM" id="SSF48371">
    <property type="entry name" value="ARM repeat"/>
    <property type="match status" value="1"/>
</dbReference>
<name>A0A1I2ECR5_9BACT</name>
<dbReference type="STRING" id="385682.SAMN05444380_12217"/>
<dbReference type="InParanoid" id="A0A1I2ECR5"/>
<dbReference type="Proteomes" id="UP000181976">
    <property type="component" value="Unassembled WGS sequence"/>
</dbReference>
<evidence type="ECO:0000313" key="2">
    <source>
        <dbReference type="Proteomes" id="UP000181976"/>
    </source>
</evidence>
<sequence>MDWQYQLDKLFETVSKEEVVLFISSHPGEIPNMIKIIKQSSEKSAWRAAWIIDLIYRDKPSLIKPYIKELLNILLETPYNGVRRSLLKIIQSEPPSATEDGRLLDKCFRWIVSPTIPTAVRVHAMHYISQLLPSYPELKNEFILCLETALNDENKGIKTKARNLLKQIEQVGVP</sequence>
<dbReference type="AlphaFoldDB" id="A0A1I2ECR5"/>
<dbReference type="RefSeq" id="WP_010528587.1">
    <property type="nucleotide sequence ID" value="NZ_AFSL01000088.1"/>
</dbReference>
<dbReference type="eggNOG" id="ENOG5032UZZ">
    <property type="taxonomic scope" value="Bacteria"/>
</dbReference>
<accession>A0A1I2ECR5</accession>
<dbReference type="OrthoDB" id="979487at2"/>
<organism evidence="1 2">
    <name type="scientific">Thermophagus xiamenensis</name>
    <dbReference type="NCBI Taxonomy" id="385682"/>
    <lineage>
        <taxon>Bacteria</taxon>
        <taxon>Pseudomonadati</taxon>
        <taxon>Bacteroidota</taxon>
        <taxon>Bacteroidia</taxon>
        <taxon>Marinilabiliales</taxon>
        <taxon>Marinilabiliaceae</taxon>
        <taxon>Thermophagus</taxon>
    </lineage>
</organism>
<proteinExistence type="predicted"/>
<dbReference type="InterPro" id="IPR016024">
    <property type="entry name" value="ARM-type_fold"/>
</dbReference>